<keyword evidence="10" id="KW-1185">Reference proteome</keyword>
<proteinExistence type="inferred from homology"/>
<evidence type="ECO:0000256" key="4">
    <source>
        <dbReference type="ARBA" id="ARBA00022723"/>
    </source>
</evidence>
<dbReference type="SUPFAM" id="SSF47571">
    <property type="entry name" value="Cloroperoxidase"/>
    <property type="match status" value="1"/>
</dbReference>
<dbReference type="InterPro" id="IPR000028">
    <property type="entry name" value="Chloroperoxidase"/>
</dbReference>
<dbReference type="GO" id="GO:0004601">
    <property type="term" value="F:peroxidase activity"/>
    <property type="evidence" value="ECO:0007669"/>
    <property type="project" value="UniProtKB-KW"/>
</dbReference>
<dbReference type="InterPro" id="IPR036851">
    <property type="entry name" value="Chloroperoxidase-like_sf"/>
</dbReference>
<evidence type="ECO:0000256" key="6">
    <source>
        <dbReference type="ARBA" id="ARBA00023004"/>
    </source>
</evidence>
<accession>A0AAD7FM46</accession>
<evidence type="ECO:0000256" key="7">
    <source>
        <dbReference type="ARBA" id="ARBA00025795"/>
    </source>
</evidence>
<dbReference type="PROSITE" id="PS51405">
    <property type="entry name" value="HEME_HALOPEROXIDASE"/>
    <property type="match status" value="1"/>
</dbReference>
<dbReference type="AlphaFoldDB" id="A0AAD7FM46"/>
<comment type="similarity">
    <text evidence="7">Belongs to the chloroperoxidase family.</text>
</comment>
<dbReference type="PANTHER" id="PTHR33577">
    <property type="entry name" value="STERIGMATOCYSTIN BIOSYNTHESIS PEROXIDASE STCC-RELATED"/>
    <property type="match status" value="1"/>
</dbReference>
<organism evidence="9 10">
    <name type="scientific">Roridomyces roridus</name>
    <dbReference type="NCBI Taxonomy" id="1738132"/>
    <lineage>
        <taxon>Eukaryota</taxon>
        <taxon>Fungi</taxon>
        <taxon>Dikarya</taxon>
        <taxon>Basidiomycota</taxon>
        <taxon>Agaricomycotina</taxon>
        <taxon>Agaricomycetes</taxon>
        <taxon>Agaricomycetidae</taxon>
        <taxon>Agaricales</taxon>
        <taxon>Marasmiineae</taxon>
        <taxon>Mycenaceae</taxon>
        <taxon>Roridomyces</taxon>
    </lineage>
</organism>
<evidence type="ECO:0000259" key="8">
    <source>
        <dbReference type="PROSITE" id="PS51405"/>
    </source>
</evidence>
<dbReference type="Gene3D" id="1.10.489.10">
    <property type="entry name" value="Chloroperoxidase-like"/>
    <property type="match status" value="1"/>
</dbReference>
<dbReference type="Pfam" id="PF01328">
    <property type="entry name" value="Peroxidase_2"/>
    <property type="match status" value="1"/>
</dbReference>
<gene>
    <name evidence="9" type="ORF">FB45DRAFT_920150</name>
</gene>
<evidence type="ECO:0000256" key="5">
    <source>
        <dbReference type="ARBA" id="ARBA00023002"/>
    </source>
</evidence>
<keyword evidence="6" id="KW-0408">Iron</keyword>
<keyword evidence="2" id="KW-0575">Peroxidase</keyword>
<evidence type="ECO:0000313" key="9">
    <source>
        <dbReference type="EMBL" id="KAJ7626827.1"/>
    </source>
</evidence>
<keyword evidence="3" id="KW-0349">Heme</keyword>
<dbReference type="GO" id="GO:0046872">
    <property type="term" value="F:metal ion binding"/>
    <property type="evidence" value="ECO:0007669"/>
    <property type="project" value="UniProtKB-KW"/>
</dbReference>
<dbReference type="EMBL" id="JARKIF010000011">
    <property type="protein sequence ID" value="KAJ7626827.1"/>
    <property type="molecule type" value="Genomic_DNA"/>
</dbReference>
<protein>
    <submittedName>
        <fullName evidence="9">Chloroperoxidase</fullName>
    </submittedName>
</protein>
<evidence type="ECO:0000256" key="3">
    <source>
        <dbReference type="ARBA" id="ARBA00022617"/>
    </source>
</evidence>
<feature type="domain" description="Heme haloperoxidase family profile" evidence="8">
    <location>
        <begin position="49"/>
        <end position="261"/>
    </location>
</feature>
<evidence type="ECO:0000256" key="1">
    <source>
        <dbReference type="ARBA" id="ARBA00001970"/>
    </source>
</evidence>
<dbReference type="Proteomes" id="UP001221142">
    <property type="component" value="Unassembled WGS sequence"/>
</dbReference>
<keyword evidence="4" id="KW-0479">Metal-binding</keyword>
<keyword evidence="5" id="KW-0560">Oxidoreductase</keyword>
<evidence type="ECO:0000256" key="2">
    <source>
        <dbReference type="ARBA" id="ARBA00022559"/>
    </source>
</evidence>
<evidence type="ECO:0000313" key="10">
    <source>
        <dbReference type="Proteomes" id="UP001221142"/>
    </source>
</evidence>
<comment type="cofactor">
    <cofactor evidence="1">
        <name>heme b</name>
        <dbReference type="ChEBI" id="CHEBI:60344"/>
    </cofactor>
</comment>
<dbReference type="PANTHER" id="PTHR33577:SF18">
    <property type="entry name" value="HEME HALOPEROXIDASE FAMILY PROFILE DOMAIN-CONTAINING PROTEIN"/>
    <property type="match status" value="1"/>
</dbReference>
<sequence length="296" mass="32635">MFTPSTVGKVLSYSSILIWDIWLTLFNLVAPRKKVGAVVPKGNPGFGGKWPEFVPPKEGDSRCCCPALNAMANHGILPHDGRNITFKEMDAKIHTTYNFAATFCRFVPMFSANFLGKNYNTDTLDLADLNLHNSPGIEHDASLTRQDAHFDPEQSAPYLPFIHDLLASATGKDEEGNLILTPADLSRYSAKRRAEARANNPEFVLDFFHKMFGSSNSSTLLTIFGGRVTDLEILLTEERIPEGWESRVRTNAGLTFLAFNKTVNEVERGIKAEEVQIGNAPNASESQSRLNGAATV</sequence>
<comment type="caution">
    <text evidence="9">The sequence shown here is derived from an EMBL/GenBank/DDBJ whole genome shotgun (WGS) entry which is preliminary data.</text>
</comment>
<name>A0AAD7FM46_9AGAR</name>
<reference evidence="9" key="1">
    <citation type="submission" date="2023-03" db="EMBL/GenBank/DDBJ databases">
        <title>Massive genome expansion in bonnet fungi (Mycena s.s.) driven by repeated elements and novel gene families across ecological guilds.</title>
        <authorList>
            <consortium name="Lawrence Berkeley National Laboratory"/>
            <person name="Harder C.B."/>
            <person name="Miyauchi S."/>
            <person name="Viragh M."/>
            <person name="Kuo A."/>
            <person name="Thoen E."/>
            <person name="Andreopoulos B."/>
            <person name="Lu D."/>
            <person name="Skrede I."/>
            <person name="Drula E."/>
            <person name="Henrissat B."/>
            <person name="Morin E."/>
            <person name="Kohler A."/>
            <person name="Barry K."/>
            <person name="LaButti K."/>
            <person name="Morin E."/>
            <person name="Salamov A."/>
            <person name="Lipzen A."/>
            <person name="Mereny Z."/>
            <person name="Hegedus B."/>
            <person name="Baldrian P."/>
            <person name="Stursova M."/>
            <person name="Weitz H."/>
            <person name="Taylor A."/>
            <person name="Grigoriev I.V."/>
            <person name="Nagy L.G."/>
            <person name="Martin F."/>
            <person name="Kauserud H."/>
        </authorList>
    </citation>
    <scope>NUCLEOTIDE SEQUENCE</scope>
    <source>
        <strain evidence="9">9284</strain>
    </source>
</reference>